<dbReference type="EMBL" id="CP010407">
    <property type="protein sequence ID" value="AJF66444.1"/>
    <property type="molecule type" value="Genomic_DNA"/>
</dbReference>
<dbReference type="InterPro" id="IPR036291">
    <property type="entry name" value="NAD(P)-bd_dom_sf"/>
</dbReference>
<dbReference type="InterPro" id="IPR001509">
    <property type="entry name" value="Epimerase_deHydtase"/>
</dbReference>
<dbReference type="RefSeq" id="WP_041130447.1">
    <property type="nucleotide sequence ID" value="NZ_CP010407.1"/>
</dbReference>
<name>A0A0B5IDL9_9ACTN</name>
<dbReference type="Gene3D" id="3.40.50.720">
    <property type="entry name" value="NAD(P)-binding Rossmann-like Domain"/>
    <property type="match status" value="1"/>
</dbReference>
<dbReference type="Pfam" id="PF01370">
    <property type="entry name" value="Epimerase"/>
    <property type="match status" value="1"/>
</dbReference>
<comment type="similarity">
    <text evidence="1">Belongs to the NAD(P)-dependent epimerase/dehydratase family.</text>
</comment>
<dbReference type="PANTHER" id="PTHR43000">
    <property type="entry name" value="DTDP-D-GLUCOSE 4,6-DEHYDRATASE-RELATED"/>
    <property type="match status" value="1"/>
</dbReference>
<reference evidence="3 4" key="1">
    <citation type="submission" date="2014-12" db="EMBL/GenBank/DDBJ databases">
        <title>Complete genome sequence of Streptomyces vietnamensis strain GIMV4.0001, a genetic manipulable producer of the benzoisochromanequinone antibiotic granaticin.</title>
        <authorList>
            <person name="Deng M.R."/>
            <person name="Guo J."/>
            <person name="Ma L.Y."/>
            <person name="Feng G.D."/>
            <person name="Mo C.Y."/>
            <person name="Zhu H.H."/>
        </authorList>
    </citation>
    <scope>NUCLEOTIDE SEQUENCE [LARGE SCALE GENOMIC DNA]</scope>
    <source>
        <strain evidence="4">GIMV4.0001</strain>
    </source>
</reference>
<evidence type="ECO:0000313" key="4">
    <source>
        <dbReference type="Proteomes" id="UP000031774"/>
    </source>
</evidence>
<gene>
    <name evidence="3" type="ORF">SVTN_20740</name>
</gene>
<evidence type="ECO:0000256" key="1">
    <source>
        <dbReference type="ARBA" id="ARBA00007637"/>
    </source>
</evidence>
<organism evidence="3 4">
    <name type="scientific">Streptomyces vietnamensis</name>
    <dbReference type="NCBI Taxonomy" id="362257"/>
    <lineage>
        <taxon>Bacteria</taxon>
        <taxon>Bacillati</taxon>
        <taxon>Actinomycetota</taxon>
        <taxon>Actinomycetes</taxon>
        <taxon>Kitasatosporales</taxon>
        <taxon>Streptomycetaceae</taxon>
        <taxon>Streptomyces</taxon>
    </lineage>
</organism>
<accession>A0A0B5IDL9</accession>
<sequence>MSTRTLITGGAGFTGSAHTRTLLGAEGPDGIEITVLDKLTYAGNPENLAGLSSDPRFTFVRGNVREAPSPARLASGNVLPS</sequence>
<proteinExistence type="inferred from homology"/>
<dbReference type="AlphaFoldDB" id="A0A0B5IDL9"/>
<dbReference type="STRING" id="362257.SVTN_20740"/>
<keyword evidence="4" id="KW-1185">Reference proteome</keyword>
<dbReference type="SUPFAM" id="SSF51735">
    <property type="entry name" value="NAD(P)-binding Rossmann-fold domains"/>
    <property type="match status" value="1"/>
</dbReference>
<protein>
    <recommendedName>
        <fullName evidence="2">NAD-dependent epimerase/dehydratase domain-containing protein</fullName>
    </recommendedName>
</protein>
<evidence type="ECO:0000313" key="3">
    <source>
        <dbReference type="EMBL" id="AJF66444.1"/>
    </source>
</evidence>
<feature type="domain" description="NAD-dependent epimerase/dehydratase" evidence="2">
    <location>
        <begin position="6"/>
        <end position="69"/>
    </location>
</feature>
<evidence type="ECO:0000259" key="2">
    <source>
        <dbReference type="Pfam" id="PF01370"/>
    </source>
</evidence>
<dbReference type="KEGG" id="svt:SVTN_20740"/>
<dbReference type="Proteomes" id="UP000031774">
    <property type="component" value="Chromosome"/>
</dbReference>
<dbReference type="HOGENOM" id="CLU_2572548_0_0_11"/>